<evidence type="ECO:0000256" key="12">
    <source>
        <dbReference type="ARBA" id="ARBA00023326"/>
    </source>
</evidence>
<dbReference type="PRINTS" id="PR00133">
    <property type="entry name" value="GLHYDRLASE3"/>
</dbReference>
<comment type="catalytic activity">
    <reaction evidence="1">
        <text>Hydrolysis of terminal, non-reducing beta-D-glucosyl residues with release of beta-D-glucose.</text>
        <dbReference type="EC" id="3.2.1.21"/>
    </reaction>
</comment>
<dbReference type="GO" id="GO:0009251">
    <property type="term" value="P:glucan catabolic process"/>
    <property type="evidence" value="ECO:0007669"/>
    <property type="project" value="TreeGrafter"/>
</dbReference>
<dbReference type="PANTHER" id="PTHR42715:SF12">
    <property type="entry name" value="BETA-GLUCOSIDASE G-RELATED"/>
    <property type="match status" value="1"/>
</dbReference>
<dbReference type="SMART" id="SM01217">
    <property type="entry name" value="Fn3_like"/>
    <property type="match status" value="1"/>
</dbReference>
<evidence type="ECO:0000256" key="2">
    <source>
        <dbReference type="ARBA" id="ARBA00004613"/>
    </source>
</evidence>
<evidence type="ECO:0000256" key="8">
    <source>
        <dbReference type="ARBA" id="ARBA00022801"/>
    </source>
</evidence>
<dbReference type="EC" id="3.2.1.21" evidence="5"/>
<feature type="signal peptide" evidence="22">
    <location>
        <begin position="1"/>
        <end position="17"/>
    </location>
</feature>
<keyword evidence="7 22" id="KW-0732">Signal</keyword>
<dbReference type="InterPro" id="IPR026891">
    <property type="entry name" value="Fn3-like"/>
</dbReference>
<dbReference type="EMBL" id="JACDXP010000010">
    <property type="protein sequence ID" value="KAF6518492.1"/>
    <property type="molecule type" value="Genomic_DNA"/>
</dbReference>
<evidence type="ECO:0000313" key="25">
    <source>
        <dbReference type="Proteomes" id="UP000593570"/>
    </source>
</evidence>
<evidence type="ECO:0000256" key="6">
    <source>
        <dbReference type="ARBA" id="ARBA00022525"/>
    </source>
</evidence>
<evidence type="ECO:0000256" key="11">
    <source>
        <dbReference type="ARBA" id="ARBA00023295"/>
    </source>
</evidence>
<dbReference type="AlphaFoldDB" id="A0A8H6LFD4"/>
<reference evidence="24 25" key="1">
    <citation type="journal article" date="2020" name="bioRxiv">
        <title>A chromosome-scale genome assembly for the Fusarium oxysporum strain Fo5176 to establish a model Arabidopsis-fungal pathosystem.</title>
        <authorList>
            <person name="Fokkens L."/>
            <person name="Guo L."/>
            <person name="Dora S."/>
            <person name="Wang B."/>
            <person name="Ye K."/>
            <person name="Sanchez-Rodriguez C."/>
            <person name="Croll D."/>
        </authorList>
    </citation>
    <scope>NUCLEOTIDE SEQUENCE [LARGE SCALE GENOMIC DNA]</scope>
    <source>
        <strain evidence="24 25">Fo5176</strain>
    </source>
</reference>
<evidence type="ECO:0000256" key="22">
    <source>
        <dbReference type="SAM" id="SignalP"/>
    </source>
</evidence>
<gene>
    <name evidence="24" type="ORF">HZS61_002570</name>
</gene>
<dbReference type="Gene3D" id="2.60.40.10">
    <property type="entry name" value="Immunoglobulins"/>
    <property type="match status" value="1"/>
</dbReference>
<evidence type="ECO:0000256" key="5">
    <source>
        <dbReference type="ARBA" id="ARBA00012744"/>
    </source>
</evidence>
<name>A0A8H6LFD4_FUSOX</name>
<evidence type="ECO:0000256" key="21">
    <source>
        <dbReference type="ARBA" id="ARBA00083611"/>
    </source>
</evidence>
<comment type="pathway">
    <text evidence="3">Glycan metabolism; cellulose degradation.</text>
</comment>
<dbReference type="Pfam" id="PF14310">
    <property type="entry name" value="Fn3-like"/>
    <property type="match status" value="1"/>
</dbReference>
<evidence type="ECO:0000256" key="3">
    <source>
        <dbReference type="ARBA" id="ARBA00004987"/>
    </source>
</evidence>
<dbReference type="InterPro" id="IPR036962">
    <property type="entry name" value="Glyco_hydro_3_N_sf"/>
</dbReference>
<evidence type="ECO:0000256" key="15">
    <source>
        <dbReference type="ARBA" id="ARBA00041276"/>
    </source>
</evidence>
<dbReference type="GO" id="GO:0005576">
    <property type="term" value="C:extracellular region"/>
    <property type="evidence" value="ECO:0007669"/>
    <property type="project" value="UniProtKB-SubCell"/>
</dbReference>
<sequence length="808" mass="87966">MGAKSLFLLLLGHQCLTSGFVGLDPKAPKSQYIPKVQDWDKAAAKAAELVAKLNITEKADTVTGSLSDGSGTGCVGRIRPVERVGFHGICLLDGPNAVNRADLVSIFPSGISAAASWDRQALLERGIALAEEFKAKGGHVILGPTTGPLGRHPLGGRNWEGFSPDPFLSGEAIKYTVMGHQSVGVQTSSKHFVANEQETQRSDTVQDDGSIVHGISSNIDDRTLHELYLWPFADALKVGTTSIMCSYNRLNGTYACEHPRLLNEILRKELGFRGYVVSDWFATHSTSVAANAGLDVEQPGDLPPGVTVSHGGGGYYGSSLVEAVQAGNITEERLDEMVTNLLTPYFLLGQDSEDYPTVDPSMRFLLTLSNSGWTSKFLQGLGPSIAGRDVRGDHHKLIRKHGASASVLLKNKNEFLPLELAKTRNIGVFGNAAIDPTEGLFYTETSDPLYGPEYGPITVGGGTGSGRNSYLVSPLQAIRSHASKTNAIVQHLASHDLISKNDFRSIYPVPDVCVVFLKSWAAETHDRLSFELDWNSTAVVRNVANFCGANKTVVVTNSAGVNTLPWANNDNVTAILATHFPGQEIGNSIIDVLWGQIEPSGRLPYTIPKTEEDYDFPVVNITDAEGNPSRDSSRWQADFTEKQLIDYRHFDAKGIEPLYEFGFGLGYTTFELDRRAMASKFTKKAISELPNALAKIEPGGNTDLWTELIRVSTKVKNTGARKGSTVVQLYLSFPEGVEDAPVRVLRGFEKVELSSKKSKKIEFALKRRDVSYWDVAAQQWRIPKGEFKLSVGFSSRDLVAETTTNVLG</sequence>
<dbReference type="PANTHER" id="PTHR42715">
    <property type="entry name" value="BETA-GLUCOSIDASE"/>
    <property type="match status" value="1"/>
</dbReference>
<evidence type="ECO:0000259" key="23">
    <source>
        <dbReference type="SMART" id="SM01217"/>
    </source>
</evidence>
<dbReference type="GO" id="GO:0008422">
    <property type="term" value="F:beta-glucosidase activity"/>
    <property type="evidence" value="ECO:0007669"/>
    <property type="project" value="UniProtKB-EC"/>
</dbReference>
<dbReference type="GO" id="GO:0007017">
    <property type="term" value="P:microtubule-based process"/>
    <property type="evidence" value="ECO:0007669"/>
    <property type="project" value="InterPro"/>
</dbReference>
<keyword evidence="11" id="KW-0326">Glycosidase</keyword>
<keyword evidence="6" id="KW-0964">Secreted</keyword>
<dbReference type="InterPro" id="IPR036881">
    <property type="entry name" value="Glyco_hydro_3_C_sf"/>
</dbReference>
<dbReference type="GO" id="GO:0005525">
    <property type="term" value="F:GTP binding"/>
    <property type="evidence" value="ECO:0007669"/>
    <property type="project" value="InterPro"/>
</dbReference>
<evidence type="ECO:0000256" key="18">
    <source>
        <dbReference type="ARBA" id="ARBA00070030"/>
    </source>
</evidence>
<keyword evidence="9" id="KW-0325">Glycoprotein</keyword>
<dbReference type="InterPro" id="IPR017975">
    <property type="entry name" value="Tubulin_CS"/>
</dbReference>
<evidence type="ECO:0000256" key="17">
    <source>
        <dbReference type="ARBA" id="ARBA00041808"/>
    </source>
</evidence>
<dbReference type="GO" id="GO:0005874">
    <property type="term" value="C:microtubule"/>
    <property type="evidence" value="ECO:0007669"/>
    <property type="project" value="InterPro"/>
</dbReference>
<comment type="similarity">
    <text evidence="4">Belongs to the glycosyl hydrolase 3 family.</text>
</comment>
<evidence type="ECO:0000256" key="4">
    <source>
        <dbReference type="ARBA" id="ARBA00005336"/>
    </source>
</evidence>
<evidence type="ECO:0000256" key="16">
    <source>
        <dbReference type="ARBA" id="ARBA00041601"/>
    </source>
</evidence>
<comment type="subcellular location">
    <subcellularLocation>
        <location evidence="2">Secreted</location>
    </subcellularLocation>
</comment>
<proteinExistence type="inferred from homology"/>
<dbReference type="SUPFAM" id="SSF51445">
    <property type="entry name" value="(Trans)glycosidases"/>
    <property type="match status" value="1"/>
</dbReference>
<dbReference type="Proteomes" id="UP000593570">
    <property type="component" value="Unassembled WGS sequence"/>
</dbReference>
<evidence type="ECO:0000256" key="20">
    <source>
        <dbReference type="ARBA" id="ARBA00083231"/>
    </source>
</evidence>
<dbReference type="FunFam" id="3.20.20.300:FF:000002">
    <property type="entry name" value="Probable beta-glucosidase"/>
    <property type="match status" value="1"/>
</dbReference>
<comment type="function">
    <text evidence="13">Beta-glucosidases are one of a number of cellulolytic enzymes involved in the degradation of cellulosic biomass. Catalyzes the last step releasing glucose from the inhibitory cellobiose.</text>
</comment>
<keyword evidence="8" id="KW-0378">Hydrolase</keyword>
<dbReference type="InterPro" id="IPR001764">
    <property type="entry name" value="Glyco_hydro_3_N"/>
</dbReference>
<evidence type="ECO:0000256" key="14">
    <source>
        <dbReference type="ARBA" id="ARBA00039579"/>
    </source>
</evidence>
<evidence type="ECO:0000256" key="7">
    <source>
        <dbReference type="ARBA" id="ARBA00022729"/>
    </source>
</evidence>
<evidence type="ECO:0000256" key="19">
    <source>
        <dbReference type="ARBA" id="ARBA00078013"/>
    </source>
</evidence>
<protein>
    <recommendedName>
        <fullName evidence="18">Beta-glucosidase cel3A</fullName>
        <ecNumber evidence="5">3.2.1.21</ecNumber>
    </recommendedName>
    <alternativeName>
        <fullName evidence="15">Beta-D-glucoside glucohydrolase G</fullName>
    </alternativeName>
    <alternativeName>
        <fullName evidence="19">Beta-D-glucoside glucohydrolase cel3A</fullName>
    </alternativeName>
    <alternativeName>
        <fullName evidence="16">Cellobiase G</fullName>
    </alternativeName>
    <alternativeName>
        <fullName evidence="21">Cellobiase cel3A</fullName>
    </alternativeName>
    <alternativeName>
        <fullName evidence="17">Gentiobiase G</fullName>
    </alternativeName>
    <alternativeName>
        <fullName evidence="20">Gentiobiase cel3A</fullName>
    </alternativeName>
    <alternativeName>
        <fullName evidence="14">Probable beta-glucosidase G</fullName>
    </alternativeName>
</protein>
<feature type="chain" id="PRO_5034765921" description="Beta-glucosidase cel3A" evidence="22">
    <location>
        <begin position="18"/>
        <end position="808"/>
    </location>
</feature>
<keyword evidence="12" id="KW-0624">Polysaccharide degradation</keyword>
<accession>A0A8H6LFD4</accession>
<dbReference type="InterPro" id="IPR050288">
    <property type="entry name" value="Cellulose_deg_GH3"/>
</dbReference>
<dbReference type="Pfam" id="PF01915">
    <property type="entry name" value="Glyco_hydro_3_C"/>
    <property type="match status" value="1"/>
</dbReference>
<feature type="domain" description="Fibronectin type III-like" evidence="23">
    <location>
        <begin position="725"/>
        <end position="795"/>
    </location>
</feature>
<evidence type="ECO:0000256" key="9">
    <source>
        <dbReference type="ARBA" id="ARBA00023180"/>
    </source>
</evidence>
<dbReference type="Pfam" id="PF00933">
    <property type="entry name" value="Glyco_hydro_3"/>
    <property type="match status" value="1"/>
</dbReference>
<evidence type="ECO:0000256" key="13">
    <source>
        <dbReference type="ARBA" id="ARBA00024983"/>
    </source>
</evidence>
<dbReference type="Gene3D" id="3.40.50.1700">
    <property type="entry name" value="Glycoside hydrolase family 3 C-terminal domain"/>
    <property type="match status" value="1"/>
</dbReference>
<evidence type="ECO:0000256" key="1">
    <source>
        <dbReference type="ARBA" id="ARBA00000448"/>
    </source>
</evidence>
<evidence type="ECO:0000313" key="24">
    <source>
        <dbReference type="EMBL" id="KAF6518492.1"/>
    </source>
</evidence>
<evidence type="ECO:0000256" key="10">
    <source>
        <dbReference type="ARBA" id="ARBA00023277"/>
    </source>
</evidence>
<organism evidence="24 25">
    <name type="scientific">Fusarium oxysporum f. sp. conglutinans</name>
    <dbReference type="NCBI Taxonomy" id="100902"/>
    <lineage>
        <taxon>Eukaryota</taxon>
        <taxon>Fungi</taxon>
        <taxon>Dikarya</taxon>
        <taxon>Ascomycota</taxon>
        <taxon>Pezizomycotina</taxon>
        <taxon>Sordariomycetes</taxon>
        <taxon>Hypocreomycetidae</taxon>
        <taxon>Hypocreales</taxon>
        <taxon>Nectriaceae</taxon>
        <taxon>Fusarium</taxon>
        <taxon>Fusarium oxysporum species complex</taxon>
    </lineage>
</organism>
<dbReference type="InterPro" id="IPR017853">
    <property type="entry name" value="GH"/>
</dbReference>
<dbReference type="SUPFAM" id="SSF52279">
    <property type="entry name" value="Beta-D-glucan exohydrolase, C-terminal domain"/>
    <property type="match status" value="1"/>
</dbReference>
<dbReference type="InterPro" id="IPR013783">
    <property type="entry name" value="Ig-like_fold"/>
</dbReference>
<dbReference type="Gene3D" id="3.20.20.300">
    <property type="entry name" value="Glycoside hydrolase, family 3, N-terminal domain"/>
    <property type="match status" value="1"/>
</dbReference>
<dbReference type="InterPro" id="IPR002772">
    <property type="entry name" value="Glyco_hydro_3_C"/>
</dbReference>
<keyword evidence="10" id="KW-0119">Carbohydrate metabolism</keyword>
<dbReference type="PROSITE" id="PS00227">
    <property type="entry name" value="TUBULIN"/>
    <property type="match status" value="1"/>
</dbReference>
<comment type="caution">
    <text evidence="24">The sequence shown here is derived from an EMBL/GenBank/DDBJ whole genome shotgun (WGS) entry which is preliminary data.</text>
</comment>